<keyword evidence="4" id="KW-0106">Calcium</keyword>
<dbReference type="SUPFAM" id="SSF69819">
    <property type="entry name" value="MTH1598-like"/>
    <property type="match status" value="1"/>
</dbReference>
<organism evidence="6 7">
    <name type="scientific">Caldimicrobium thiodismutans</name>
    <dbReference type="NCBI Taxonomy" id="1653476"/>
    <lineage>
        <taxon>Bacteria</taxon>
        <taxon>Pseudomonadati</taxon>
        <taxon>Thermodesulfobacteriota</taxon>
        <taxon>Thermodesulfobacteria</taxon>
        <taxon>Thermodesulfobacteriales</taxon>
        <taxon>Thermodesulfobacteriaceae</taxon>
        <taxon>Caldimicrobium</taxon>
    </lineage>
</organism>
<evidence type="ECO:0000256" key="2">
    <source>
        <dbReference type="ARBA" id="ARBA00022694"/>
    </source>
</evidence>
<reference evidence="6 7" key="1">
    <citation type="journal article" date="2016" name="Int. J. Syst. Evol. Microbiol.">
        <title>Caldimicrobium thiodismutans sp. nov., a sulfur-disproportionating bacterium isolated from a hot spring, and emended description of the genus Caldimicrobium.</title>
        <authorList>
            <person name="Kojima H."/>
            <person name="Umezawa K."/>
            <person name="Fukui M."/>
        </authorList>
    </citation>
    <scope>NUCLEOTIDE SEQUENCE [LARGE SCALE GENOMIC DNA]</scope>
    <source>
        <strain evidence="6 7">TF1</strain>
    </source>
</reference>
<evidence type="ECO:0000256" key="3">
    <source>
        <dbReference type="ARBA" id="ARBA00022723"/>
    </source>
</evidence>
<dbReference type="EMBL" id="AP014945">
    <property type="protein sequence ID" value="BAU22703.1"/>
    <property type="molecule type" value="Genomic_DNA"/>
</dbReference>
<evidence type="ECO:0000256" key="4">
    <source>
        <dbReference type="ARBA" id="ARBA00022837"/>
    </source>
</evidence>
<dbReference type="GO" id="GO:0046872">
    <property type="term" value="F:metal ion binding"/>
    <property type="evidence" value="ECO:0007669"/>
    <property type="project" value="UniProtKB-KW"/>
</dbReference>
<evidence type="ECO:0000313" key="7">
    <source>
        <dbReference type="Proteomes" id="UP000068196"/>
    </source>
</evidence>
<dbReference type="AlphaFoldDB" id="A0A0U5AWE4"/>
<dbReference type="InterPro" id="IPR036820">
    <property type="entry name" value="Archease_dom_sf"/>
</dbReference>
<proteinExistence type="inferred from homology"/>
<dbReference type="KEGG" id="cthi:THC_0305"/>
<protein>
    <recommendedName>
        <fullName evidence="5">Archease domain-containing protein</fullName>
    </recommendedName>
</protein>
<keyword evidence="2" id="KW-0819">tRNA processing</keyword>
<keyword evidence="3" id="KW-0479">Metal-binding</keyword>
<accession>A0A0U5AWE4</accession>
<evidence type="ECO:0000256" key="1">
    <source>
        <dbReference type="ARBA" id="ARBA00007963"/>
    </source>
</evidence>
<keyword evidence="7" id="KW-1185">Reference proteome</keyword>
<gene>
    <name evidence="6" type="ORF">THC_0305</name>
</gene>
<evidence type="ECO:0000259" key="5">
    <source>
        <dbReference type="Pfam" id="PF01951"/>
    </source>
</evidence>
<dbReference type="GO" id="GO:0008033">
    <property type="term" value="P:tRNA processing"/>
    <property type="evidence" value="ECO:0007669"/>
    <property type="project" value="UniProtKB-KW"/>
</dbReference>
<dbReference type="Gene3D" id="3.55.10.10">
    <property type="entry name" value="Archease domain"/>
    <property type="match status" value="1"/>
</dbReference>
<evidence type="ECO:0000313" key="6">
    <source>
        <dbReference type="EMBL" id="BAU22703.1"/>
    </source>
</evidence>
<reference evidence="7" key="2">
    <citation type="journal article" date="2016" name="Int. J. Syst. Evol. Microbiol.">
        <title>Caldimicrobium thiodismutans sp. nov., a sulfur-disproportionating bacterium isolated from a hot spring.</title>
        <authorList>
            <person name="Kojima H."/>
            <person name="Umezawa K."/>
            <person name="Fukui M."/>
        </authorList>
    </citation>
    <scope>NUCLEOTIDE SEQUENCE [LARGE SCALE GENOMIC DNA]</scope>
    <source>
        <strain evidence="7">TF1</strain>
    </source>
</reference>
<name>A0A0U5AWE4_9BACT</name>
<comment type="similarity">
    <text evidence="1">Belongs to the archease family.</text>
</comment>
<dbReference type="RefSeq" id="WP_068512324.1">
    <property type="nucleotide sequence ID" value="NZ_AP014945.1"/>
</dbReference>
<dbReference type="Pfam" id="PF01951">
    <property type="entry name" value="Archease"/>
    <property type="match status" value="1"/>
</dbReference>
<dbReference type="Proteomes" id="UP000068196">
    <property type="component" value="Chromosome"/>
</dbReference>
<feature type="domain" description="Archease" evidence="5">
    <location>
        <begin position="5"/>
        <end position="145"/>
    </location>
</feature>
<dbReference type="InterPro" id="IPR023572">
    <property type="entry name" value="Archease_dom"/>
</dbReference>
<dbReference type="OrthoDB" id="9788587at2"/>
<sequence length="145" mass="16029">MRQDYETFEHGADVGIRGYGNTPQLALSNLLKALATLMVENPEFLKKKPTLSFPLEVEAEFPDELLVAFVNRVLSLSSLEGVLFYAFKGKVCLQAPECYIEGEILGIPLETDLYGYGVEVKGATFTLASFSKVDNHYIAQCVVDV</sequence>
<dbReference type="STRING" id="1653476.THC_0305"/>